<dbReference type="Gene3D" id="3.30.1520.10">
    <property type="entry name" value="Phox-like domain"/>
    <property type="match status" value="1"/>
</dbReference>
<evidence type="ECO:0000256" key="2">
    <source>
        <dbReference type="ARBA" id="ARBA00004287"/>
    </source>
</evidence>
<accession>A0A1Y2HY16</accession>
<dbReference type="EMBL" id="MCFL01000005">
    <property type="protein sequence ID" value="ORZ39508.1"/>
    <property type="molecule type" value="Genomic_DNA"/>
</dbReference>
<evidence type="ECO:0000256" key="1">
    <source>
        <dbReference type="ARBA" id="ARBA00002474"/>
    </source>
</evidence>
<dbReference type="STRING" id="765915.A0A1Y2HY16"/>
<feature type="region of interest" description="Disordered" evidence="4">
    <location>
        <begin position="1"/>
        <end position="111"/>
    </location>
</feature>
<evidence type="ECO:0000259" key="5">
    <source>
        <dbReference type="PROSITE" id="PS50195"/>
    </source>
</evidence>
<gene>
    <name evidence="6" type="ORF">BCR44DRAFT_1426688</name>
</gene>
<feature type="compositionally biased region" description="Polar residues" evidence="4">
    <location>
        <begin position="88"/>
        <end position="98"/>
    </location>
</feature>
<proteinExistence type="predicted"/>
<comment type="caution">
    <text evidence="6">The sequence shown here is derived from an EMBL/GenBank/DDBJ whole genome shotgun (WGS) entry which is preliminary data.</text>
</comment>
<dbReference type="SUPFAM" id="SSF64268">
    <property type="entry name" value="PX domain"/>
    <property type="match status" value="1"/>
</dbReference>
<dbReference type="GO" id="GO:0006623">
    <property type="term" value="P:protein targeting to vacuole"/>
    <property type="evidence" value="ECO:0007669"/>
    <property type="project" value="TreeGrafter"/>
</dbReference>
<dbReference type="GO" id="GO:0005829">
    <property type="term" value="C:cytosol"/>
    <property type="evidence" value="ECO:0007669"/>
    <property type="project" value="GOC"/>
</dbReference>
<evidence type="ECO:0000313" key="7">
    <source>
        <dbReference type="Proteomes" id="UP000193411"/>
    </source>
</evidence>
<dbReference type="AlphaFoldDB" id="A0A1Y2HY16"/>
<dbReference type="GO" id="GO:0042147">
    <property type="term" value="P:retrograde transport, endosome to Golgi"/>
    <property type="evidence" value="ECO:0007669"/>
    <property type="project" value="InterPro"/>
</dbReference>
<feature type="compositionally biased region" description="Low complexity" evidence="4">
    <location>
        <begin position="354"/>
        <end position="364"/>
    </location>
</feature>
<protein>
    <recommendedName>
        <fullName evidence="3">Sorting nexin MVP1</fullName>
    </recommendedName>
</protein>
<keyword evidence="7" id="KW-1185">Reference proteome</keyword>
<evidence type="ECO:0000256" key="3">
    <source>
        <dbReference type="ARBA" id="ARBA00014268"/>
    </source>
</evidence>
<feature type="domain" description="PX" evidence="5">
    <location>
        <begin position="204"/>
        <end position="326"/>
    </location>
</feature>
<dbReference type="Gene3D" id="1.20.1270.60">
    <property type="entry name" value="Arfaptin homology (AH) domain/BAR domain"/>
    <property type="match status" value="1"/>
</dbReference>
<dbReference type="InterPro" id="IPR028662">
    <property type="entry name" value="SNX8/Mvp1"/>
</dbReference>
<dbReference type="InterPro" id="IPR036871">
    <property type="entry name" value="PX_dom_sf"/>
</dbReference>
<organism evidence="6 7">
    <name type="scientific">Catenaria anguillulae PL171</name>
    <dbReference type="NCBI Taxonomy" id="765915"/>
    <lineage>
        <taxon>Eukaryota</taxon>
        <taxon>Fungi</taxon>
        <taxon>Fungi incertae sedis</taxon>
        <taxon>Blastocladiomycota</taxon>
        <taxon>Blastocladiomycetes</taxon>
        <taxon>Blastocladiales</taxon>
        <taxon>Catenariaceae</taxon>
        <taxon>Catenaria</taxon>
    </lineage>
</organism>
<evidence type="ECO:0000256" key="4">
    <source>
        <dbReference type="SAM" id="MobiDB-lite"/>
    </source>
</evidence>
<feature type="compositionally biased region" description="Basic residues" evidence="4">
    <location>
        <begin position="68"/>
        <end position="79"/>
    </location>
</feature>
<comment type="subcellular location">
    <subcellularLocation>
        <location evidence="2">Membrane</location>
        <topology evidence="2">Peripheral membrane protein</topology>
        <orientation evidence="2">Cytoplasmic side</orientation>
    </subcellularLocation>
</comment>
<reference evidence="6 7" key="1">
    <citation type="submission" date="2016-07" db="EMBL/GenBank/DDBJ databases">
        <title>Pervasive Adenine N6-methylation of Active Genes in Fungi.</title>
        <authorList>
            <consortium name="DOE Joint Genome Institute"/>
            <person name="Mondo S.J."/>
            <person name="Dannebaum R.O."/>
            <person name="Kuo R.C."/>
            <person name="Labutti K."/>
            <person name="Haridas S."/>
            <person name="Kuo A."/>
            <person name="Salamov A."/>
            <person name="Ahrendt S.R."/>
            <person name="Lipzen A."/>
            <person name="Sullivan W."/>
            <person name="Andreopoulos W.B."/>
            <person name="Clum A."/>
            <person name="Lindquist E."/>
            <person name="Daum C."/>
            <person name="Ramamoorthy G.K."/>
            <person name="Gryganskyi A."/>
            <person name="Culley D."/>
            <person name="Magnuson J.K."/>
            <person name="James T.Y."/>
            <person name="O'Malley M.A."/>
            <person name="Stajich J.E."/>
            <person name="Spatafora J.W."/>
            <person name="Visel A."/>
            <person name="Grigoriev I.V."/>
        </authorList>
    </citation>
    <scope>NUCLEOTIDE SEQUENCE [LARGE SCALE GENOMIC DNA]</scope>
    <source>
        <strain evidence="6 7">PL171</strain>
    </source>
</reference>
<feature type="compositionally biased region" description="Polar residues" evidence="4">
    <location>
        <begin position="33"/>
        <end position="55"/>
    </location>
</feature>
<dbReference type="InterPro" id="IPR001683">
    <property type="entry name" value="PX_dom"/>
</dbReference>
<sequence>MADTDTPRSSASDLPSATASSAFADSPMDPHNPWSSGNTPMLANAPLSTHATSTGTGMGAGHSPSSRATHHRCTSPRRHNATERRSLENISYPSSGGTVASRASAREPAPPNTMVSVVWESHGPHALPHDMMDPFADPQHQQHQKQQTLAGGAKDNASAQSIASGVSGGVTPHDSARGGSSSAESHSPPPPAPLPSHERQHRQQQASASNLAVLSAPIGLEEDYSWLADMPSTIIKIAPEKGGTIFKHVNYHVSRLLWLHDHLTRRFPFRLVVNMPPKKVNGTYADSVFLERRRRALQRYTTHIVRHPILSADPVVKMFFSLQDDIATYRKLHSIDSSPEAPTDTSGADGSDLPSSPATSTSATTKQIDEYLTHLSTQLEPLFHRYQRMVDGLERVASKQKEMGKDLMDVATVMHEMGTHRPHCFSSACTSCARIMDHAGHVAMRMEGLADAHDSHSETTQQGSIESLKLLRDQCAALELLLQRTVKAMATHQGNISALARKITATGNASGVTWRSARPNGRWVARNAVRYVTRCLDEELRTWHRQGTMYALGVQQWVKELGVGVAGVEEVVRSTGYLGVGRGKRGGS</sequence>
<feature type="compositionally biased region" description="Polar residues" evidence="4">
    <location>
        <begin position="7"/>
        <end position="23"/>
    </location>
</feature>
<feature type="region of interest" description="Disordered" evidence="4">
    <location>
        <begin position="123"/>
        <end position="209"/>
    </location>
</feature>
<dbReference type="PROSITE" id="PS50195">
    <property type="entry name" value="PX"/>
    <property type="match status" value="1"/>
</dbReference>
<comment type="function">
    <text evidence="1">Required for vacuolar protein sorting.</text>
</comment>
<dbReference type="SMART" id="SM00312">
    <property type="entry name" value="PX"/>
    <property type="match status" value="1"/>
</dbReference>
<feature type="region of interest" description="Disordered" evidence="4">
    <location>
        <begin position="336"/>
        <end position="364"/>
    </location>
</feature>
<dbReference type="Pfam" id="PF00787">
    <property type="entry name" value="PX"/>
    <property type="match status" value="1"/>
</dbReference>
<dbReference type="GO" id="GO:0016020">
    <property type="term" value="C:membrane"/>
    <property type="evidence" value="ECO:0007669"/>
    <property type="project" value="UniProtKB-SubCell"/>
</dbReference>
<dbReference type="PANTHER" id="PTHR47554">
    <property type="entry name" value="SORTING NEXIN MVP1"/>
    <property type="match status" value="1"/>
</dbReference>
<evidence type="ECO:0000313" key="6">
    <source>
        <dbReference type="EMBL" id="ORZ39508.1"/>
    </source>
</evidence>
<dbReference type="GO" id="GO:0005768">
    <property type="term" value="C:endosome"/>
    <property type="evidence" value="ECO:0007669"/>
    <property type="project" value="TreeGrafter"/>
</dbReference>
<name>A0A1Y2HY16_9FUNG</name>
<dbReference type="InterPro" id="IPR027267">
    <property type="entry name" value="AH/BAR_dom_sf"/>
</dbReference>
<dbReference type="GO" id="GO:0032266">
    <property type="term" value="F:phosphatidylinositol-3-phosphate binding"/>
    <property type="evidence" value="ECO:0007669"/>
    <property type="project" value="TreeGrafter"/>
</dbReference>
<dbReference type="PANTHER" id="PTHR47554:SF1">
    <property type="entry name" value="SORTING NEXIN MVP1"/>
    <property type="match status" value="1"/>
</dbReference>
<dbReference type="Proteomes" id="UP000193411">
    <property type="component" value="Unassembled WGS sequence"/>
</dbReference>
<dbReference type="OrthoDB" id="5569237at2759"/>